<proteinExistence type="evidence at protein level"/>
<evidence type="ECO:0000259" key="11">
    <source>
        <dbReference type="PROSITE" id="PS51336"/>
    </source>
</evidence>
<comment type="function">
    <text evidence="8">Microtubule inner protein (MIP) part of the dynein-decorated doublet microtubules (DMTs) in cilia axoneme, which is required for motile cilia beating.</text>
</comment>
<accession>A0A7M7RHU7</accession>
<evidence type="ECO:0000256" key="3">
    <source>
        <dbReference type="ARBA" id="ARBA00022737"/>
    </source>
</evidence>
<dbReference type="PDB" id="8SNB">
    <property type="method" value="EM"/>
    <property type="resolution" value="3.30 A"/>
    <property type="chains" value="7A/7B/7C/7D=1-744"/>
</dbReference>
<dbReference type="GO" id="GO:0005509">
    <property type="term" value="F:calcium ion binding"/>
    <property type="evidence" value="ECO:0007669"/>
    <property type="project" value="InterPro"/>
</dbReference>
<evidence type="ECO:0000256" key="1">
    <source>
        <dbReference type="ARBA" id="ARBA00004611"/>
    </source>
</evidence>
<keyword evidence="14" id="KW-0002">3D-structure</keyword>
<evidence type="ECO:0007829" key="14">
    <source>
        <dbReference type="PDB" id="8SNB"/>
    </source>
</evidence>
<dbReference type="FunFam" id="2.30.29.170:FF:000003">
    <property type="entry name" value="EF-hand domain (C-terminal) containing 1"/>
    <property type="match status" value="1"/>
</dbReference>
<evidence type="ECO:0000256" key="5">
    <source>
        <dbReference type="ARBA" id="ARBA00023069"/>
    </source>
</evidence>
<evidence type="ECO:0000256" key="7">
    <source>
        <dbReference type="ARBA" id="ARBA00023273"/>
    </source>
</evidence>
<dbReference type="PROSITE" id="PS51336">
    <property type="entry name" value="DM10"/>
    <property type="match status" value="3"/>
</dbReference>
<evidence type="ECO:0000256" key="2">
    <source>
        <dbReference type="ARBA" id="ARBA00022490"/>
    </source>
</evidence>
<dbReference type="GO" id="GO:0010975">
    <property type="term" value="P:regulation of neuron projection development"/>
    <property type="evidence" value="ECO:0000318"/>
    <property type="project" value="GO_Central"/>
</dbReference>
<evidence type="ECO:0000256" key="8">
    <source>
        <dbReference type="ARBA" id="ARBA00035003"/>
    </source>
</evidence>
<evidence type="ECO:0000313" key="12">
    <source>
        <dbReference type="EnsemblMetazoa" id="XP_798540"/>
    </source>
</evidence>
<dbReference type="InterPro" id="IPR040193">
    <property type="entry name" value="EFHC1/EFHC2/EFHB"/>
</dbReference>
<dbReference type="Gene3D" id="1.10.238.10">
    <property type="entry name" value="EF-hand"/>
    <property type="match status" value="1"/>
</dbReference>
<dbReference type="PROSITE" id="PS50222">
    <property type="entry name" value="EF_HAND_2"/>
    <property type="match status" value="1"/>
</dbReference>
<dbReference type="InterPro" id="IPR002048">
    <property type="entry name" value="EF_hand_dom"/>
</dbReference>
<dbReference type="Proteomes" id="UP000007110">
    <property type="component" value="Unassembled WGS sequence"/>
</dbReference>
<evidence type="ECO:0000256" key="4">
    <source>
        <dbReference type="ARBA" id="ARBA00022846"/>
    </source>
</evidence>
<keyword evidence="5" id="KW-0969">Cilium</keyword>
<dbReference type="CTD" id="80258"/>
<sequence>MSLPFLPGNSFNPRLGRDKFHKSQHFDYSNEVPMLVGGHKPGIGGDKLLGQTSQPQTSNIPLGQGNASPAWVAFDKQVLHFDAFFQEAVHEMRQQYRIRKCKIYFYLEDDSIQVIEPLVENSGIPQGTLIRRHRIPLPPPNDDQFYTVEHFNVDQEITLYGRTFKITGCDQFTYNFLKKLGVRIKAPAETPKDPYTGFRKGMDEAQQPLRPYEKVDTLKQFLDHDRHVLRFLCFWDDRDNMFGDLREFYLHYFLADDTIEIKEIIQPNAGRDKTPMFLRRGRMSKISPESLRQPGEITGRTVLNVFGPTGHGGRYILDSLKTGAVHSEFYMENDLTIGSTINANGRWLTLADCDDFTKEYYKQKYGVNDYSPVNYRNDPAGANKRHWPPYTGFGSEEDSLCSCMGLLPKPPRRDFIKFMEKDRHGLDSNVIRFVARLDTTKPIDVDRRFIISYFLSDDTVAVFEPPERNSGIIGGKFLERGRIKKPNQARFGTELSDYFTARDLYVGSRLNFHSFFFVLIDADEYAFRYMEKHAEEFPMSNIGFISQKISTIASQHKEKIKEFLNRNDPSNSGHLEFDLFRNLLVQLGGSQLSEHEIIVLARYYSDTQDVKLSVETLVSIVQEQLKKNSFENFTKLLEGFLQHDTDKSGYLDGALVRSTCNAFHLPLPDDLLRALISRLEANEDGLVNYNALVTYLNWRDHPMTTAQYVAPPANFDESWTGKDNGDRVKRVNYIALLQSIFPDM</sequence>
<dbReference type="InterPro" id="IPR011992">
    <property type="entry name" value="EF-hand-dom_pair"/>
</dbReference>
<protein>
    <recommendedName>
        <fullName evidence="9">EF-hand domain-containing family member C2</fullName>
    </recommendedName>
</protein>
<reference evidence="12" key="2">
    <citation type="submission" date="2021-01" db="UniProtKB">
        <authorList>
            <consortium name="EnsemblMetazoa"/>
        </authorList>
    </citation>
    <scope>IDENTIFICATION</scope>
</reference>
<dbReference type="PANTHER" id="PTHR12086">
    <property type="entry name" value="EF-HAND DOMAIN C-TERMINAL CONTAINING PROTEIN"/>
    <property type="match status" value="1"/>
</dbReference>
<dbReference type="InterPro" id="IPR006602">
    <property type="entry name" value="DM10_dom"/>
</dbReference>
<dbReference type="FunFam" id="2.30.29.170:FF:000001">
    <property type="entry name" value="EF-hand domain containing 1"/>
    <property type="match status" value="1"/>
</dbReference>
<evidence type="ECO:0000256" key="6">
    <source>
        <dbReference type="ARBA" id="ARBA00023212"/>
    </source>
</evidence>
<dbReference type="SUPFAM" id="SSF47473">
    <property type="entry name" value="EF-hand"/>
    <property type="match status" value="1"/>
</dbReference>
<dbReference type="EMDB" id="EMD-40619"/>
<comment type="subcellular location">
    <subcellularLocation>
        <location evidence="1">Cytoplasm</location>
        <location evidence="1">Cytoskeleton</location>
        <location evidence="1">Flagellum axoneme</location>
    </subcellularLocation>
</comment>
<dbReference type="KEGG" id="spu:593993"/>
<keyword evidence="13" id="KW-1185">Reference proteome</keyword>
<feature type="domain" description="DM10" evidence="11">
    <location>
        <begin position="75"/>
        <end position="181"/>
    </location>
</feature>
<dbReference type="Gene3D" id="2.30.29.170">
    <property type="match status" value="3"/>
</dbReference>
<dbReference type="EnsemblMetazoa" id="XM_793447">
    <property type="protein sequence ID" value="XP_798540"/>
    <property type="gene ID" value="LOC593993"/>
</dbReference>
<feature type="domain" description="DM10" evidence="11">
    <location>
        <begin position="225"/>
        <end position="365"/>
    </location>
</feature>
<reference evidence="13" key="1">
    <citation type="submission" date="2015-02" db="EMBL/GenBank/DDBJ databases">
        <title>Genome sequencing for Strongylocentrotus purpuratus.</title>
        <authorList>
            <person name="Murali S."/>
            <person name="Liu Y."/>
            <person name="Vee V."/>
            <person name="English A."/>
            <person name="Wang M."/>
            <person name="Skinner E."/>
            <person name="Han Y."/>
            <person name="Muzny D.M."/>
            <person name="Worley K.C."/>
            <person name="Gibbs R.A."/>
        </authorList>
    </citation>
    <scope>NUCLEOTIDE SEQUENCE</scope>
</reference>
<keyword evidence="7" id="KW-0966">Cell projection</keyword>
<dbReference type="Pfam" id="PF06565">
    <property type="entry name" value="DM10_dom"/>
    <property type="match status" value="3"/>
</dbReference>
<dbReference type="FunFam" id="2.30.29.170:FF:000002">
    <property type="entry name" value="EF-hand domain (C-terminal) containing 1"/>
    <property type="match status" value="1"/>
</dbReference>
<evidence type="ECO:0000259" key="10">
    <source>
        <dbReference type="PROSITE" id="PS50222"/>
    </source>
</evidence>
<keyword evidence="2" id="KW-0963">Cytoplasm</keyword>
<feature type="domain" description="DM10" evidence="11">
    <location>
        <begin position="427"/>
        <end position="534"/>
    </location>
</feature>
<dbReference type="FunCoup" id="A0A7M7RHU7">
    <property type="interactions" value="267"/>
</dbReference>
<reference evidence="14" key="3">
    <citation type="journal article" date="2023" name="Cell">
        <title>Structural specializations of the sperm tail.</title>
        <authorList>
            <person name="Leung M.R."/>
            <person name="Zeng J."/>
            <person name="Wang X."/>
            <person name="Roelofs M.C."/>
            <person name="Huang W."/>
            <person name="Zenezini Chiozzi R."/>
            <person name="Hevler J.F."/>
            <person name="Heck A.J.R."/>
            <person name="Dutcher S.K."/>
            <person name="Brown A."/>
            <person name="Zhang R."/>
            <person name="Zeev-Ben-Mordehai T."/>
        </authorList>
    </citation>
    <scope>STRUCTURE BY ELECTRON MICROSCOPY (3.30 ANGSTROMS)</scope>
</reference>
<keyword evidence="3" id="KW-0677">Repeat</keyword>
<evidence type="ECO:0000256" key="9">
    <source>
        <dbReference type="ARBA" id="ARBA00039880"/>
    </source>
</evidence>
<dbReference type="OMA" id="RFSCKQP"/>
<name>A0A7M7RHU7_STRPU</name>
<dbReference type="PANTHER" id="PTHR12086:SF11">
    <property type="entry name" value="EF-HAND DOMAIN-CONTAINING FAMILY MEMBER C2"/>
    <property type="match status" value="1"/>
</dbReference>
<organism evidence="12 13">
    <name type="scientific">Strongylocentrotus purpuratus</name>
    <name type="common">Purple sea urchin</name>
    <dbReference type="NCBI Taxonomy" id="7668"/>
    <lineage>
        <taxon>Eukaryota</taxon>
        <taxon>Metazoa</taxon>
        <taxon>Echinodermata</taxon>
        <taxon>Eleutherozoa</taxon>
        <taxon>Echinozoa</taxon>
        <taxon>Echinoidea</taxon>
        <taxon>Euechinoidea</taxon>
        <taxon>Echinacea</taxon>
        <taxon>Camarodonta</taxon>
        <taxon>Echinidea</taxon>
        <taxon>Strongylocentrotidae</taxon>
        <taxon>Strongylocentrotus</taxon>
    </lineage>
</organism>
<dbReference type="OrthoDB" id="10255210at2759"/>
<feature type="domain" description="EF-hand" evidence="10">
    <location>
        <begin position="555"/>
        <end position="590"/>
    </location>
</feature>
<dbReference type="AlphaFoldDB" id="A0A7M7RHU7"/>
<keyword evidence="4" id="KW-0282">Flagellum</keyword>
<dbReference type="SMART" id="SM00676">
    <property type="entry name" value="DM10"/>
    <property type="match status" value="3"/>
</dbReference>
<keyword evidence="6" id="KW-0206">Cytoskeleton</keyword>
<dbReference type="RefSeq" id="XP_798540.1">
    <property type="nucleotide sequence ID" value="XM_793447.5"/>
</dbReference>
<evidence type="ECO:0000313" key="13">
    <source>
        <dbReference type="Proteomes" id="UP000007110"/>
    </source>
</evidence>
<dbReference type="InParanoid" id="A0A7M7RHU7"/>
<dbReference type="GeneID" id="593993"/>